<dbReference type="EMBL" id="PNCJ01000010">
    <property type="protein sequence ID" value="TMP38271.1"/>
    <property type="molecule type" value="Genomic_DNA"/>
</dbReference>
<dbReference type="OrthoDB" id="8859114at2"/>
<dbReference type="AlphaFoldDB" id="A0A5S3X1V4"/>
<gene>
    <name evidence="2" type="ORF">CWB98_07235</name>
</gene>
<dbReference type="InterPro" id="IPR025406">
    <property type="entry name" value="DUF4132"/>
</dbReference>
<name>A0A5S3X1V4_9GAMM</name>
<reference evidence="2 3" key="1">
    <citation type="submission" date="2018-01" db="EMBL/GenBank/DDBJ databases">
        <authorList>
            <person name="Paulsen S."/>
            <person name="Gram L.K."/>
        </authorList>
    </citation>
    <scope>NUCLEOTIDE SEQUENCE [LARGE SCALE GENOMIC DNA]</scope>
    <source>
        <strain evidence="2 3">S2599</strain>
    </source>
</reference>
<evidence type="ECO:0000313" key="3">
    <source>
        <dbReference type="Proteomes" id="UP000306719"/>
    </source>
</evidence>
<dbReference type="Pfam" id="PF13569">
    <property type="entry name" value="DUF4132"/>
    <property type="match status" value="1"/>
</dbReference>
<sequence>MLSDLLGNILKTYTNTVQQDGLEKACKDFEQIEPKLPRRIVSYVVSGESDSVLSDLQQLTELQLQELTLHQTRLMIYYLKGGQSGSGFENNVRAYNFIDFLRSDLLCDFDIARRLGNVLASCRRELSITTVQNSGLPGWIRQLLDVLNFAYIHDANSQTGVEPAPFQSVTWLFELAKANGIDKEAIWIYLLELRANAGYLSMPAIERFLIHIDHIGFCQLPADPHQLKKLSIAARCELIRFVVERKDKSNLMSLAMLLHSDSSKVVRDKAKALLPFLDTRKLALYLESNYSHLNATSRKHWVEIAPECLENGESLLKTWRQTETAKAVLESIEKVLSDKAATNEVAQAFANITLPSFVALPDSAPLPEQLKRDCFAALEQLAEHKKERARQEVADNKENNTDWTYAQKEFQELRALTNKDIEQELVVIESGVANADTHKVRRFIVEAFEKTRVLENSDIELIHLINYINLFPARYYQIFDHPLFEALARTSTPQLNDYRQIIEYYQRKGFSTERIKDLIFKPSWREEVAELPSGVGETIKIWPFLIEHQAQLDGHLFNPKEQDAYYRASYLERATLLLQYLPELPTRYSDFLYELALGDGKILRSAAQQVLGHFDIDIGRVTQALCSGKQEQRIQAARWLAKLNAREAIPALEQMVDKEKRESAKAEGLAALSELGQDISAYLSPDKLLKEAQLGLKKAIPKSMTWFPFEQLPALSFSDGSKVDAEIIRWWIVLAVKLKEPGANRLLLHYLRLLDRTSQHQLGRYVFSAFVGQDTACPSDSEAHEYAQENKASTHLSWQRYSSWSWGEHYKNKTVEDAYKWLFKSHKETLLGSAIKDKGMLCLISGMIGAEAVELVSRYMKQHYTRRHQIEAMLTSLANSDDMAAIQLLLSTARRYRTRSVQETARTLIERIAERNGWSQDELADRTIPSAGFSVAGEMETFELGNRALKLVLTSDLKISILNEQGKALKSLPQARQDDDTEQYSHAKKQFNANRKELKQVIALQTQRLFEAMCCGREWTFADWQEYLWQHPVMYHLVQRFVWQFEIDNQWVAARPSDDGELLDLDDEELETNGITQVRLASGHEFTAEQLKLWITHMKDYKVKPLFEQLAAAQFNLAGIEPKQTQLTHFRGFLSDTFTLRGLLTKRGYQRSEAEDGGTFFFYFKEFQSLGYRLIFEFSGSQLPEENMVAAIYSVGVVPLSKSNYWREQDFVPLNELNKSLLNAMALDYERVAAKCSEDANWKSKLPW</sequence>
<accession>A0A5S3X1V4</accession>
<evidence type="ECO:0000313" key="2">
    <source>
        <dbReference type="EMBL" id="TMP38271.1"/>
    </source>
</evidence>
<organism evidence="2 3">
    <name type="scientific">Pseudoalteromonas rubra</name>
    <dbReference type="NCBI Taxonomy" id="43658"/>
    <lineage>
        <taxon>Bacteria</taxon>
        <taxon>Pseudomonadati</taxon>
        <taxon>Pseudomonadota</taxon>
        <taxon>Gammaproteobacteria</taxon>
        <taxon>Alteromonadales</taxon>
        <taxon>Pseudoalteromonadaceae</taxon>
        <taxon>Pseudoalteromonas</taxon>
    </lineage>
</organism>
<feature type="domain" description="DUF4132" evidence="1">
    <location>
        <begin position="966"/>
        <end position="1149"/>
    </location>
</feature>
<proteinExistence type="predicted"/>
<dbReference type="RefSeq" id="WP_138544233.1">
    <property type="nucleotide sequence ID" value="NZ_PNCJ01000010.1"/>
</dbReference>
<dbReference type="Proteomes" id="UP000306719">
    <property type="component" value="Unassembled WGS sequence"/>
</dbReference>
<comment type="caution">
    <text evidence="2">The sequence shown here is derived from an EMBL/GenBank/DDBJ whole genome shotgun (WGS) entry which is preliminary data.</text>
</comment>
<protein>
    <recommendedName>
        <fullName evidence="1">DUF4132 domain-containing protein</fullName>
    </recommendedName>
</protein>
<evidence type="ECO:0000259" key="1">
    <source>
        <dbReference type="Pfam" id="PF13569"/>
    </source>
</evidence>
<reference evidence="3" key="2">
    <citation type="submission" date="2019-06" db="EMBL/GenBank/DDBJ databases">
        <title>Co-occurence of chitin degradation, pigmentation and bioactivity in marine Pseudoalteromonas.</title>
        <authorList>
            <person name="Sonnenschein E.C."/>
            <person name="Bech P.K."/>
        </authorList>
    </citation>
    <scope>NUCLEOTIDE SEQUENCE [LARGE SCALE GENOMIC DNA]</scope>
    <source>
        <strain evidence="3">S2599</strain>
    </source>
</reference>